<dbReference type="EMBL" id="CP022753">
    <property type="protein sequence ID" value="ASU84665.1"/>
    <property type="molecule type" value="Genomic_DNA"/>
</dbReference>
<dbReference type="AlphaFoldDB" id="A0A223S963"/>
<sequence length="124" mass="13410">MSTPVLVFDGDCAFCSSCVEFALRHVVPDIVAVPFQDGGLSDELASRAQSEILVLHPDGRRVWGGIDAVAVLLLASPRRVWRPLGLLLRTGPLRAVGAIAYRWVAANRHRMPGGTAACRIRPPE</sequence>
<dbReference type="GO" id="GO:0015035">
    <property type="term" value="F:protein-disulfide reductase activity"/>
    <property type="evidence" value="ECO:0007669"/>
    <property type="project" value="InterPro"/>
</dbReference>
<dbReference type="OrthoDB" id="9813713at2"/>
<dbReference type="KEGG" id="ngv:CDO52_19320"/>
<reference evidence="1 2" key="1">
    <citation type="submission" date="2017-08" db="EMBL/GenBank/DDBJ databases">
        <title>The complete genome sequence of Nocardiopsis gilva YIM 90087.</title>
        <authorList>
            <person name="Yin M."/>
            <person name="Tang S."/>
        </authorList>
    </citation>
    <scope>NUCLEOTIDE SEQUENCE [LARGE SCALE GENOMIC DNA]</scope>
    <source>
        <strain evidence="1 2">YIM 90087</strain>
    </source>
</reference>
<keyword evidence="2" id="KW-1185">Reference proteome</keyword>
<evidence type="ECO:0000313" key="2">
    <source>
        <dbReference type="Proteomes" id="UP000215005"/>
    </source>
</evidence>
<evidence type="ECO:0000313" key="1">
    <source>
        <dbReference type="EMBL" id="ASU84665.1"/>
    </source>
</evidence>
<protein>
    <submittedName>
        <fullName evidence="1">DUF393 domain-containing protein</fullName>
    </submittedName>
</protein>
<proteinExistence type="predicted"/>
<dbReference type="Pfam" id="PF04134">
    <property type="entry name" value="DCC1-like"/>
    <property type="match status" value="1"/>
</dbReference>
<dbReference type="InterPro" id="IPR007263">
    <property type="entry name" value="DCC1-like"/>
</dbReference>
<accession>A0A223S963</accession>
<dbReference type="RefSeq" id="WP_017619189.1">
    <property type="nucleotide sequence ID" value="NZ_ANBG01000229.1"/>
</dbReference>
<gene>
    <name evidence="1" type="ORF">CDO52_19320</name>
</gene>
<organism evidence="1 2">
    <name type="scientific">Nocardiopsis gilva YIM 90087</name>
    <dbReference type="NCBI Taxonomy" id="1235441"/>
    <lineage>
        <taxon>Bacteria</taxon>
        <taxon>Bacillati</taxon>
        <taxon>Actinomycetota</taxon>
        <taxon>Actinomycetes</taxon>
        <taxon>Streptosporangiales</taxon>
        <taxon>Nocardiopsidaceae</taxon>
        <taxon>Nocardiopsis</taxon>
    </lineage>
</organism>
<dbReference type="Proteomes" id="UP000215005">
    <property type="component" value="Chromosome"/>
</dbReference>
<name>A0A223S963_9ACTN</name>